<dbReference type="EMBL" id="JAUSTM010000029">
    <property type="protein sequence ID" value="MDQ0223447.1"/>
    <property type="molecule type" value="Genomic_DNA"/>
</dbReference>
<reference evidence="1 2" key="1">
    <citation type="submission" date="2023-07" db="EMBL/GenBank/DDBJ databases">
        <title>Genomic Encyclopedia of Type Strains, Phase IV (KMG-IV): sequencing the most valuable type-strain genomes for metagenomic binning, comparative biology and taxonomic classification.</title>
        <authorList>
            <person name="Goeker M."/>
        </authorList>
    </citation>
    <scope>NUCLEOTIDE SEQUENCE [LARGE SCALE GENOMIC DNA]</scope>
    <source>
        <strain evidence="1 2">DSM 105143</strain>
    </source>
</reference>
<proteinExistence type="predicted"/>
<evidence type="ECO:0000313" key="1">
    <source>
        <dbReference type="EMBL" id="MDQ0223447.1"/>
    </source>
</evidence>
<keyword evidence="2" id="KW-1185">Reference proteome</keyword>
<name>A0ABT9YV25_9STRE</name>
<gene>
    <name evidence="1" type="ORF">J2S23_002023</name>
</gene>
<organism evidence="1 2">
    <name type="scientific">Streptococcus moroccensis</name>
    <dbReference type="NCBI Taxonomy" id="1451356"/>
    <lineage>
        <taxon>Bacteria</taxon>
        <taxon>Bacillati</taxon>
        <taxon>Bacillota</taxon>
        <taxon>Bacilli</taxon>
        <taxon>Lactobacillales</taxon>
        <taxon>Streptococcaceae</taxon>
        <taxon>Streptococcus</taxon>
    </lineage>
</organism>
<dbReference type="Proteomes" id="UP001223079">
    <property type="component" value="Unassembled WGS sequence"/>
</dbReference>
<comment type="caution">
    <text evidence="1">The sequence shown here is derived from an EMBL/GenBank/DDBJ whole genome shotgun (WGS) entry which is preliminary data.</text>
</comment>
<protein>
    <submittedName>
        <fullName evidence="1">Uncharacterized protein</fullName>
    </submittedName>
</protein>
<evidence type="ECO:0000313" key="2">
    <source>
        <dbReference type="Proteomes" id="UP001223079"/>
    </source>
</evidence>
<sequence>MKDWMGRSGAFSRIVKISSMMKLGIAKKMFRLVSVCLIQMDIQLIKKGPFLKKLLSLIKALRFV</sequence>
<accession>A0ABT9YV25</accession>